<dbReference type="RefSeq" id="WP_154767068.1">
    <property type="nucleotide sequence ID" value="NZ_WLYK01000001.1"/>
</dbReference>
<evidence type="ECO:0000256" key="3">
    <source>
        <dbReference type="ARBA" id="ARBA00011245"/>
    </source>
</evidence>
<keyword evidence="5 7" id="KW-0627">Porphyrin biosynthesis</keyword>
<accession>A0A7K1FGG6</accession>
<comment type="caution">
    <text evidence="10">The sequence shown here is derived from an EMBL/GenBank/DDBJ whole genome shotgun (WGS) entry which is preliminary data.</text>
</comment>
<evidence type="ECO:0000259" key="9">
    <source>
        <dbReference type="Pfam" id="PF03900"/>
    </source>
</evidence>
<evidence type="ECO:0000256" key="1">
    <source>
        <dbReference type="ARBA" id="ARBA00002869"/>
    </source>
</evidence>
<dbReference type="Gene3D" id="3.30.160.40">
    <property type="entry name" value="Porphobilinogen deaminase, C-terminal domain"/>
    <property type="match status" value="1"/>
</dbReference>
<dbReference type="Pfam" id="PF03900">
    <property type="entry name" value="Porphobil_deamC"/>
    <property type="match status" value="1"/>
</dbReference>
<dbReference type="NCBIfam" id="TIGR00212">
    <property type="entry name" value="hemC"/>
    <property type="match status" value="1"/>
</dbReference>
<dbReference type="InterPro" id="IPR022417">
    <property type="entry name" value="Porphobilin_deaminase_N"/>
</dbReference>
<comment type="subunit">
    <text evidence="3 7">Monomer.</text>
</comment>
<dbReference type="HAMAP" id="MF_00260">
    <property type="entry name" value="Porphobil_deam"/>
    <property type="match status" value="1"/>
</dbReference>
<dbReference type="SUPFAM" id="SSF53850">
    <property type="entry name" value="Periplasmic binding protein-like II"/>
    <property type="match status" value="1"/>
</dbReference>
<proteinExistence type="inferred from homology"/>
<evidence type="ECO:0000256" key="4">
    <source>
        <dbReference type="ARBA" id="ARBA00022679"/>
    </source>
</evidence>
<dbReference type="SUPFAM" id="SSF54782">
    <property type="entry name" value="Porphobilinogen deaminase (hydroxymethylbilane synthase), C-terminal domain"/>
    <property type="match status" value="1"/>
</dbReference>
<keyword evidence="4 7" id="KW-0808">Transferase</keyword>
<dbReference type="FunFam" id="3.40.190.10:FF:000005">
    <property type="entry name" value="Porphobilinogen deaminase"/>
    <property type="match status" value="1"/>
</dbReference>
<evidence type="ECO:0000259" key="8">
    <source>
        <dbReference type="Pfam" id="PF01379"/>
    </source>
</evidence>
<dbReference type="PROSITE" id="PS00533">
    <property type="entry name" value="PORPHOBILINOGEN_DEAM"/>
    <property type="match status" value="1"/>
</dbReference>
<gene>
    <name evidence="7 10" type="primary">hemC</name>
    <name evidence="10" type="ORF">GIS00_04215</name>
</gene>
<dbReference type="GO" id="GO:0005737">
    <property type="term" value="C:cytoplasm"/>
    <property type="evidence" value="ECO:0007669"/>
    <property type="project" value="UniProtKB-UniRule"/>
</dbReference>
<comment type="similarity">
    <text evidence="2 7">Belongs to the HMBS family.</text>
</comment>
<name>A0A7K1FGG6_9ACTN</name>
<dbReference type="InterPro" id="IPR022418">
    <property type="entry name" value="Porphobilinogen_deaminase_C"/>
</dbReference>
<comment type="miscellaneous">
    <text evidence="7">The porphobilinogen subunits are added to the dipyrromethane group.</text>
</comment>
<evidence type="ECO:0000313" key="10">
    <source>
        <dbReference type="EMBL" id="MTD13150.1"/>
    </source>
</evidence>
<feature type="domain" description="Porphobilinogen deaminase N-terminal" evidence="8">
    <location>
        <begin position="10"/>
        <end position="212"/>
    </location>
</feature>
<comment type="function">
    <text evidence="1 7">Tetrapolymerization of the monopyrrole PBG into the hydroxymethylbilane pre-uroporphyrinogen in several discrete steps.</text>
</comment>
<dbReference type="EMBL" id="WLYK01000001">
    <property type="protein sequence ID" value="MTD13150.1"/>
    <property type="molecule type" value="Genomic_DNA"/>
</dbReference>
<dbReference type="InterPro" id="IPR000860">
    <property type="entry name" value="HemC"/>
</dbReference>
<dbReference type="Proteomes" id="UP000460221">
    <property type="component" value="Unassembled WGS sequence"/>
</dbReference>
<evidence type="ECO:0000256" key="6">
    <source>
        <dbReference type="ARBA" id="ARBA00048169"/>
    </source>
</evidence>
<sequence length="313" mass="31958">MTAARLPSALRIGTRGSALALAQSGMIGEQLSALIGVPAELVTIRTEGDVNMAPLTGIGGTGVFVSAVRDALLAGEVDLVVHSLKDLPTAPAAGIALGAVPPRESPADALVARDGLTFAGLPAGATVGTGSPRRAAQIRHARPDLDIRPLRGNIDTRVGRVHSGDLDAVVLAAAGLRRIGRVDEITDDLSEVMLPAPAQGALAVECRLEDRQSAWFASALAAVDDPASRAEVTAERNLLSHLEAGCSAPVGARAVVAGPSLTLHGVVMDTEARHRFHGTVSGDAGDAARIGRRLAEQLLADGAATALTAARER</sequence>
<dbReference type="GO" id="GO:0004418">
    <property type="term" value="F:hydroxymethylbilane synthase activity"/>
    <property type="evidence" value="ECO:0007669"/>
    <property type="project" value="UniProtKB-UniRule"/>
</dbReference>
<dbReference type="PANTHER" id="PTHR11557:SF0">
    <property type="entry name" value="PORPHOBILINOGEN DEAMINASE"/>
    <property type="match status" value="1"/>
</dbReference>
<comment type="cofactor">
    <cofactor evidence="7">
        <name>dipyrromethane</name>
        <dbReference type="ChEBI" id="CHEBI:60342"/>
    </cofactor>
    <text evidence="7">Binds 1 dipyrromethane group covalently.</text>
</comment>
<dbReference type="PANTHER" id="PTHR11557">
    <property type="entry name" value="PORPHOBILINOGEN DEAMINASE"/>
    <property type="match status" value="1"/>
</dbReference>
<dbReference type="GO" id="GO:0006782">
    <property type="term" value="P:protoporphyrinogen IX biosynthetic process"/>
    <property type="evidence" value="ECO:0007669"/>
    <property type="project" value="UniProtKB-UniRule"/>
</dbReference>
<dbReference type="PIRSF" id="PIRSF001438">
    <property type="entry name" value="4pyrrol_synth_OHMeBilane_synth"/>
    <property type="match status" value="1"/>
</dbReference>
<evidence type="ECO:0000256" key="5">
    <source>
        <dbReference type="ARBA" id="ARBA00023244"/>
    </source>
</evidence>
<protein>
    <recommendedName>
        <fullName evidence="7">Porphobilinogen deaminase</fullName>
        <shortName evidence="7">PBG</shortName>
        <ecNumber evidence="7">2.5.1.61</ecNumber>
    </recommendedName>
    <alternativeName>
        <fullName evidence="7">Hydroxymethylbilane synthase</fullName>
        <shortName evidence="7">HMBS</shortName>
    </alternativeName>
    <alternativeName>
        <fullName evidence="7">Pre-uroporphyrinogen synthase</fullName>
    </alternativeName>
</protein>
<dbReference type="InterPro" id="IPR022419">
    <property type="entry name" value="Porphobilin_deaminase_cofac_BS"/>
</dbReference>
<comment type="catalytic activity">
    <reaction evidence="6 7">
        <text>4 porphobilinogen + H2O = hydroxymethylbilane + 4 NH4(+)</text>
        <dbReference type="Rhea" id="RHEA:13185"/>
        <dbReference type="ChEBI" id="CHEBI:15377"/>
        <dbReference type="ChEBI" id="CHEBI:28938"/>
        <dbReference type="ChEBI" id="CHEBI:57845"/>
        <dbReference type="ChEBI" id="CHEBI:58126"/>
        <dbReference type="EC" id="2.5.1.61"/>
    </reaction>
</comment>
<dbReference type="EC" id="2.5.1.61" evidence="7"/>
<dbReference type="AlphaFoldDB" id="A0A7K1FGG6"/>
<evidence type="ECO:0000313" key="11">
    <source>
        <dbReference type="Proteomes" id="UP000460221"/>
    </source>
</evidence>
<keyword evidence="11" id="KW-1185">Reference proteome</keyword>
<dbReference type="Pfam" id="PF01379">
    <property type="entry name" value="Porphobil_deam"/>
    <property type="match status" value="1"/>
</dbReference>
<dbReference type="Gene3D" id="3.40.190.10">
    <property type="entry name" value="Periplasmic binding protein-like II"/>
    <property type="match status" value="2"/>
</dbReference>
<feature type="domain" description="Porphobilinogen deaminase C-terminal" evidence="9">
    <location>
        <begin position="231"/>
        <end position="299"/>
    </location>
</feature>
<feature type="modified residue" description="S-(dipyrrolylmethanemethyl)cysteine" evidence="7">
    <location>
        <position position="246"/>
    </location>
</feature>
<evidence type="ECO:0000256" key="7">
    <source>
        <dbReference type="HAMAP-Rule" id="MF_00260"/>
    </source>
</evidence>
<dbReference type="InterPro" id="IPR036803">
    <property type="entry name" value="Porphobilinogen_deaminase_C_sf"/>
</dbReference>
<dbReference type="PRINTS" id="PR00151">
    <property type="entry name" value="PORPHBDMNASE"/>
</dbReference>
<organism evidence="10 11">
    <name type="scientific">Nakamurella alba</name>
    <dbReference type="NCBI Taxonomy" id="2665158"/>
    <lineage>
        <taxon>Bacteria</taxon>
        <taxon>Bacillati</taxon>
        <taxon>Actinomycetota</taxon>
        <taxon>Actinomycetes</taxon>
        <taxon>Nakamurellales</taxon>
        <taxon>Nakamurellaceae</taxon>
        <taxon>Nakamurella</taxon>
    </lineage>
</organism>
<evidence type="ECO:0000256" key="2">
    <source>
        <dbReference type="ARBA" id="ARBA00005638"/>
    </source>
</evidence>
<reference evidence="10 11" key="1">
    <citation type="submission" date="2019-11" db="EMBL/GenBank/DDBJ databases">
        <authorList>
            <person name="Jiang L.-Q."/>
        </authorList>
    </citation>
    <scope>NUCLEOTIDE SEQUENCE [LARGE SCALE GENOMIC DNA]</scope>
    <source>
        <strain evidence="10 11">YIM 132087</strain>
    </source>
</reference>